<dbReference type="EMBL" id="JACHOA010000001">
    <property type="protein sequence ID" value="MBB4612026.1"/>
    <property type="molecule type" value="Genomic_DNA"/>
</dbReference>
<evidence type="ECO:0000313" key="3">
    <source>
        <dbReference type="EMBL" id="MBB4612026.1"/>
    </source>
</evidence>
<gene>
    <name evidence="3" type="ORF">GGR37_000272</name>
</gene>
<feature type="domain" description="Activator of Hsp90 ATPase homologue 1/2-like C-terminal" evidence="2">
    <location>
        <begin position="12"/>
        <end position="144"/>
    </location>
</feature>
<accession>A0A7W7A7Y6</accession>
<evidence type="ECO:0000259" key="2">
    <source>
        <dbReference type="Pfam" id="PF08327"/>
    </source>
</evidence>
<dbReference type="SUPFAM" id="SSF55961">
    <property type="entry name" value="Bet v1-like"/>
    <property type="match status" value="1"/>
</dbReference>
<dbReference type="InterPro" id="IPR013538">
    <property type="entry name" value="ASHA1/2-like_C"/>
</dbReference>
<dbReference type="Pfam" id="PF08327">
    <property type="entry name" value="AHSA1"/>
    <property type="match status" value="1"/>
</dbReference>
<evidence type="ECO:0000256" key="1">
    <source>
        <dbReference type="ARBA" id="ARBA00006817"/>
    </source>
</evidence>
<keyword evidence="4" id="KW-1185">Reference proteome</keyword>
<sequence length="146" mass="16562">MHELSISRYIAASPEKVWDVLANRQEEWWCPKPWYITMIAQERRAGGRSAMVMHGPEGEEMPQEGIFLSWEEGRRFVSTDAVTVDFQPAGPFMIGIWQIEPEGEGTRYTASARHWTEEAMKNHAEMGFEAGWGACADQLKALAEAD</sequence>
<dbReference type="AlphaFoldDB" id="A0A7W7A7Y6"/>
<dbReference type="CDD" id="cd08896">
    <property type="entry name" value="SRPBCC_CalC_Aha1-like_3"/>
    <property type="match status" value="1"/>
</dbReference>
<reference evidence="3 4" key="1">
    <citation type="submission" date="2020-08" db="EMBL/GenBank/DDBJ databases">
        <title>Genomic Encyclopedia of Type Strains, Phase IV (KMG-IV): sequencing the most valuable type-strain genomes for metagenomic binning, comparative biology and taxonomic classification.</title>
        <authorList>
            <person name="Goeker M."/>
        </authorList>
    </citation>
    <scope>NUCLEOTIDE SEQUENCE [LARGE SCALE GENOMIC DNA]</scope>
    <source>
        <strain evidence="3 4">DSM 17507</strain>
    </source>
</reference>
<name>A0A7W7A7Y6_9SPHN</name>
<dbReference type="OrthoDB" id="9805228at2"/>
<dbReference type="RefSeq" id="WP_144902346.1">
    <property type="nucleotide sequence ID" value="NZ_JACHOA010000001.1"/>
</dbReference>
<dbReference type="Gene3D" id="3.30.530.20">
    <property type="match status" value="1"/>
</dbReference>
<protein>
    <submittedName>
        <fullName evidence="3">Uncharacterized protein YndB with AHSA1/START domain</fullName>
    </submittedName>
</protein>
<comment type="caution">
    <text evidence="3">The sequence shown here is derived from an EMBL/GenBank/DDBJ whole genome shotgun (WGS) entry which is preliminary data.</text>
</comment>
<dbReference type="Proteomes" id="UP000538566">
    <property type="component" value="Unassembled WGS sequence"/>
</dbReference>
<organism evidence="3 4">
    <name type="scientific">Novosphingobium taihuense</name>
    <dbReference type="NCBI Taxonomy" id="260085"/>
    <lineage>
        <taxon>Bacteria</taxon>
        <taxon>Pseudomonadati</taxon>
        <taxon>Pseudomonadota</taxon>
        <taxon>Alphaproteobacteria</taxon>
        <taxon>Sphingomonadales</taxon>
        <taxon>Sphingomonadaceae</taxon>
        <taxon>Novosphingobium</taxon>
    </lineage>
</organism>
<comment type="similarity">
    <text evidence="1">Belongs to the AHA1 family.</text>
</comment>
<proteinExistence type="inferred from homology"/>
<dbReference type="InterPro" id="IPR023393">
    <property type="entry name" value="START-like_dom_sf"/>
</dbReference>
<evidence type="ECO:0000313" key="4">
    <source>
        <dbReference type="Proteomes" id="UP000538566"/>
    </source>
</evidence>